<feature type="region of interest" description="Disordered" evidence="2">
    <location>
        <begin position="968"/>
        <end position="1066"/>
    </location>
</feature>
<feature type="region of interest" description="Disordered" evidence="2">
    <location>
        <begin position="684"/>
        <end position="706"/>
    </location>
</feature>
<reference evidence="5 6" key="1">
    <citation type="submission" date="2014-04" db="EMBL/GenBank/DDBJ databases">
        <authorList>
            <consortium name="DOE Joint Genome Institute"/>
            <person name="Kuo A."/>
            <person name="Martino E."/>
            <person name="Perotto S."/>
            <person name="Kohler A."/>
            <person name="Nagy L.G."/>
            <person name="Floudas D."/>
            <person name="Copeland A."/>
            <person name="Barry K.W."/>
            <person name="Cichocki N."/>
            <person name="Veneault-Fourrey C."/>
            <person name="LaButti K."/>
            <person name="Lindquist E.A."/>
            <person name="Lipzen A."/>
            <person name="Lundell T."/>
            <person name="Morin E."/>
            <person name="Murat C."/>
            <person name="Sun H."/>
            <person name="Tunlid A."/>
            <person name="Henrissat B."/>
            <person name="Grigoriev I.V."/>
            <person name="Hibbett D.S."/>
            <person name="Martin F."/>
            <person name="Nordberg H.P."/>
            <person name="Cantor M.N."/>
            <person name="Hua S.X."/>
        </authorList>
    </citation>
    <scope>NUCLEOTIDE SEQUENCE [LARGE SCALE GENOMIC DNA]</scope>
    <source>
        <strain evidence="5 6">Zn</strain>
    </source>
</reference>
<keyword evidence="3" id="KW-1133">Transmembrane helix</keyword>
<gene>
    <name evidence="5" type="ORF">OIDMADRAFT_139712</name>
</gene>
<proteinExistence type="predicted"/>
<dbReference type="HOGENOM" id="CLU_257736_0_0_1"/>
<feature type="compositionally biased region" description="Polar residues" evidence="2">
    <location>
        <begin position="998"/>
        <end position="1012"/>
    </location>
</feature>
<accession>A0A0C3D6P7</accession>
<dbReference type="Pfam" id="PF24883">
    <property type="entry name" value="NPHP3_N"/>
    <property type="match status" value="1"/>
</dbReference>
<evidence type="ECO:0000256" key="2">
    <source>
        <dbReference type="SAM" id="MobiDB-lite"/>
    </source>
</evidence>
<dbReference type="InterPro" id="IPR056884">
    <property type="entry name" value="NPHP3-like_N"/>
</dbReference>
<feature type="transmembrane region" description="Helical" evidence="3">
    <location>
        <begin position="871"/>
        <end position="890"/>
    </location>
</feature>
<feature type="compositionally biased region" description="Low complexity" evidence="2">
    <location>
        <begin position="985"/>
        <end position="997"/>
    </location>
</feature>
<feature type="compositionally biased region" description="Basic and acidic residues" evidence="2">
    <location>
        <begin position="1056"/>
        <end position="1066"/>
    </location>
</feature>
<feature type="compositionally biased region" description="Polar residues" evidence="2">
    <location>
        <begin position="688"/>
        <end position="706"/>
    </location>
</feature>
<keyword evidence="6" id="KW-1185">Reference proteome</keyword>
<dbReference type="InParanoid" id="A0A0C3D6P7"/>
<protein>
    <recommendedName>
        <fullName evidence="4">Nephrocystin 3-like N-terminal domain-containing protein</fullName>
    </recommendedName>
</protein>
<organism evidence="5 6">
    <name type="scientific">Oidiodendron maius (strain Zn)</name>
    <dbReference type="NCBI Taxonomy" id="913774"/>
    <lineage>
        <taxon>Eukaryota</taxon>
        <taxon>Fungi</taxon>
        <taxon>Dikarya</taxon>
        <taxon>Ascomycota</taxon>
        <taxon>Pezizomycotina</taxon>
        <taxon>Leotiomycetes</taxon>
        <taxon>Leotiomycetes incertae sedis</taxon>
        <taxon>Myxotrichaceae</taxon>
        <taxon>Oidiodendron</taxon>
    </lineage>
</organism>
<feature type="transmembrane region" description="Helical" evidence="3">
    <location>
        <begin position="896"/>
        <end position="925"/>
    </location>
</feature>
<evidence type="ECO:0000256" key="1">
    <source>
        <dbReference type="ARBA" id="ARBA00022737"/>
    </source>
</evidence>
<keyword evidence="3" id="KW-0812">Transmembrane</keyword>
<feature type="transmembrane region" description="Helical" evidence="3">
    <location>
        <begin position="1309"/>
        <end position="1329"/>
    </location>
</feature>
<dbReference type="PANTHER" id="PTHR10039">
    <property type="entry name" value="AMELOGENIN"/>
    <property type="match status" value="1"/>
</dbReference>
<evidence type="ECO:0000313" key="5">
    <source>
        <dbReference type="EMBL" id="KIN06999.1"/>
    </source>
</evidence>
<dbReference type="SUPFAM" id="SSF52540">
    <property type="entry name" value="P-loop containing nucleoside triphosphate hydrolases"/>
    <property type="match status" value="1"/>
</dbReference>
<feature type="compositionally biased region" description="Basic and acidic residues" evidence="2">
    <location>
        <begin position="968"/>
        <end position="979"/>
    </location>
</feature>
<dbReference type="InterPro" id="IPR027417">
    <property type="entry name" value="P-loop_NTPase"/>
</dbReference>
<feature type="compositionally biased region" description="Basic residues" evidence="2">
    <location>
        <begin position="1027"/>
        <end position="1039"/>
    </location>
</feature>
<dbReference type="STRING" id="913774.A0A0C3D6P7"/>
<dbReference type="OrthoDB" id="5355526at2759"/>
<feature type="compositionally biased region" description="Basic and acidic residues" evidence="2">
    <location>
        <begin position="1016"/>
        <end position="1026"/>
    </location>
</feature>
<dbReference type="Gene3D" id="3.40.50.300">
    <property type="entry name" value="P-loop containing nucleotide triphosphate hydrolases"/>
    <property type="match status" value="1"/>
</dbReference>
<evidence type="ECO:0000256" key="3">
    <source>
        <dbReference type="SAM" id="Phobius"/>
    </source>
</evidence>
<keyword evidence="3" id="KW-0472">Membrane</keyword>
<evidence type="ECO:0000313" key="6">
    <source>
        <dbReference type="Proteomes" id="UP000054321"/>
    </source>
</evidence>
<dbReference type="Proteomes" id="UP000054321">
    <property type="component" value="Unassembled WGS sequence"/>
</dbReference>
<evidence type="ECO:0000259" key="4">
    <source>
        <dbReference type="Pfam" id="PF24883"/>
    </source>
</evidence>
<dbReference type="EMBL" id="KN832870">
    <property type="protein sequence ID" value="KIN06999.1"/>
    <property type="molecule type" value="Genomic_DNA"/>
</dbReference>
<keyword evidence="1" id="KW-0677">Repeat</keyword>
<feature type="domain" description="Nephrocystin 3-like N-terminal" evidence="4">
    <location>
        <begin position="187"/>
        <end position="346"/>
    </location>
</feature>
<reference evidence="6" key="2">
    <citation type="submission" date="2015-01" db="EMBL/GenBank/DDBJ databases">
        <title>Evolutionary Origins and Diversification of the Mycorrhizal Mutualists.</title>
        <authorList>
            <consortium name="DOE Joint Genome Institute"/>
            <consortium name="Mycorrhizal Genomics Consortium"/>
            <person name="Kohler A."/>
            <person name="Kuo A."/>
            <person name="Nagy L.G."/>
            <person name="Floudas D."/>
            <person name="Copeland A."/>
            <person name="Barry K.W."/>
            <person name="Cichocki N."/>
            <person name="Veneault-Fourrey C."/>
            <person name="LaButti K."/>
            <person name="Lindquist E.A."/>
            <person name="Lipzen A."/>
            <person name="Lundell T."/>
            <person name="Morin E."/>
            <person name="Murat C."/>
            <person name="Riley R."/>
            <person name="Ohm R."/>
            <person name="Sun H."/>
            <person name="Tunlid A."/>
            <person name="Henrissat B."/>
            <person name="Grigoriev I.V."/>
            <person name="Hibbett D.S."/>
            <person name="Martin F."/>
        </authorList>
    </citation>
    <scope>NUCLEOTIDE SEQUENCE [LARGE SCALE GENOMIC DNA]</scope>
    <source>
        <strain evidence="6">Zn</strain>
    </source>
</reference>
<sequence length="1350" mass="151587">MDPLSVTASTIAIASRVLNILGDIGAYGQRPKRFDSIRIEVLAVLEILRTISKHQFEQPGGESWEPYTHLFLSCSDVLQRILSEVERIVGKRNSVLRGFALIVTSERLDNLLGQLDRIQSGITSNDIDFLKNRVTDLEALNVEQVHRYAELVEESRNDILRSRVLDWISTYDVSASQSRADGYRLPGTCKWLLQTPEFSQWDTGTGRNVLIVSGSVGTGKSVLSSYIIQHLERSSKLHDDPRQIAFFPQSQSENLTARQVLLNLLRQLLEDHVILPPWITHHFSRARKSAFNILDIKQAFKVALQSLQPTFVIDEIDAVDNWPEIFDFFSELGQSSEPGLRLQLLVFNRPNWLLEEKLKSTPHICVNIAKSNSVDIDRFVKSKIGAIDHIARRPDLQDRLVSSILPRAEGCFLWVASVVAEIRHSKSSQAMRAAVEELPQTMAATYDLLARDMDQTDRAAMLFISLAPRRLTVGELENIVAVWFKDTEPEDRWDFRPNNFLECKSNTNTVSFTHFSVQQWILSKVDPDSAAAVSKTLGTFVPVHNAPVPSTVFVPEKNEPSYYQDDESLGTQFAELFQEQAELRVLTLEFLKVRGRYGFEEMFTSLLKVYSAALIPIAPSTTARVAALLAGDKAAQISSALTKASGYLDGSLTATRRDSQGKGAAKDSGFLMDKFFESLHIPAEERTPSSTSYDPDSQVATPTKPQHSVIGNIERLTVPVRALVVKEAPASEEFADGLYINLSGVKVWLVTAPPFVQMLNQLAEKLNPSKTLPHIPKVATATIKATSKSGLKVFLGIVFRFLLFVIPGGEEPLSDGFKRVRWTCFCGRRLYDDFCEVIPGSVSNIQAALNSAYRPHKATSMSDGKISRAPIMRHSVYVAFLAVLISLSPVSPIKRLWAGIAAILVYGCVLSIIAAVFGVLLILLYQNWSESRSHPGSSLDAAWTEANSPLHDKDDMNEADSGRERNIANKGTAEHGEQHVRRRSSAPSATAAASASRGQPTTHAGPSSQREVVSSHGRDSGSESDSRRRHRSSGKHGKRLTKDSNSSHGEDSEEENGQRHGVELERRQAPDERRWILALFENNERDDIYVYLNARIRNCDFVLFKGLKQKYHQISSRWSRFWQLKQVQALRVVQFNIADERRGDIIQKDVWPPEHDPQMWYYIPYPAKETIPPVGSRHLLSVWRDLHHADRAAYAEYLAGATRFERLLDWARDVPHIFWQDVHDRIRGFGRAHGLLDDEDDAAVELSNALPDLMHAHDIEQPHRQARTRYIHARLPKRAGAKTAVTWRDTDAPEAWGVLFEEAFHVHRLLFFLLIIYSAFSLVMVVWLLKTYGLNLPSSSVGVACMSGMV</sequence>
<name>A0A0C3D6P7_OIDMZ</name>